<reference evidence="1" key="1">
    <citation type="journal article" date="2023" name="G3 (Bethesda)">
        <title>Whole genome assemblies of Zophobas morio and Tenebrio molitor.</title>
        <authorList>
            <person name="Kaur S."/>
            <person name="Stinson S.A."/>
            <person name="diCenzo G.C."/>
        </authorList>
    </citation>
    <scope>NUCLEOTIDE SEQUENCE</scope>
    <source>
        <strain evidence="1">QUZm001</strain>
    </source>
</reference>
<proteinExistence type="predicted"/>
<keyword evidence="2" id="KW-1185">Reference proteome</keyword>
<evidence type="ECO:0000313" key="1">
    <source>
        <dbReference type="EMBL" id="KAJ3639089.1"/>
    </source>
</evidence>
<organism evidence="1 2">
    <name type="scientific">Zophobas morio</name>
    <dbReference type="NCBI Taxonomy" id="2755281"/>
    <lineage>
        <taxon>Eukaryota</taxon>
        <taxon>Metazoa</taxon>
        <taxon>Ecdysozoa</taxon>
        <taxon>Arthropoda</taxon>
        <taxon>Hexapoda</taxon>
        <taxon>Insecta</taxon>
        <taxon>Pterygota</taxon>
        <taxon>Neoptera</taxon>
        <taxon>Endopterygota</taxon>
        <taxon>Coleoptera</taxon>
        <taxon>Polyphaga</taxon>
        <taxon>Cucujiformia</taxon>
        <taxon>Tenebrionidae</taxon>
        <taxon>Zophobas</taxon>
    </lineage>
</organism>
<dbReference type="EMBL" id="JALNTZ010000014">
    <property type="protein sequence ID" value="KAJ3639089.1"/>
    <property type="molecule type" value="Genomic_DNA"/>
</dbReference>
<dbReference type="AlphaFoldDB" id="A0AA38HPN8"/>
<sequence length="179" mass="19963">MARIFAVGRMWSIGTVLVGHAITRFPIENSERMHHVREKGNSMATPDLARSGSRAEMLGTSPFYFHTPHQTRALRKCSTFSFDFAFFATMDFFPQSKPCSGSFSALFARAVNFLRCISRSADFFGAGEVGSLGSEGNFAQPPMNKPYRDRVPDATEGKKTVHFLVFVRRLNCFGKSDSV</sequence>
<comment type="caution">
    <text evidence="1">The sequence shown here is derived from an EMBL/GenBank/DDBJ whole genome shotgun (WGS) entry which is preliminary data.</text>
</comment>
<gene>
    <name evidence="1" type="ORF">Zmor_004249</name>
</gene>
<evidence type="ECO:0000313" key="2">
    <source>
        <dbReference type="Proteomes" id="UP001168821"/>
    </source>
</evidence>
<name>A0AA38HPN8_9CUCU</name>
<dbReference type="Proteomes" id="UP001168821">
    <property type="component" value="Unassembled WGS sequence"/>
</dbReference>
<accession>A0AA38HPN8</accession>
<protein>
    <submittedName>
        <fullName evidence="1">Uncharacterized protein</fullName>
    </submittedName>
</protein>